<reference evidence="1 2" key="1">
    <citation type="submission" date="2018-03" db="EMBL/GenBank/DDBJ databases">
        <title>Alkalicoccus saliphilus sp. nov., isolated from a mineral pool.</title>
        <authorList>
            <person name="Zhao B."/>
        </authorList>
    </citation>
    <scope>NUCLEOTIDE SEQUENCE [LARGE SCALE GENOMIC DNA]</scope>
    <source>
        <strain evidence="1 2">6AG</strain>
    </source>
</reference>
<gene>
    <name evidence="1" type="ORF">C6Y45_02160</name>
</gene>
<dbReference type="Proteomes" id="UP000240509">
    <property type="component" value="Unassembled WGS sequence"/>
</dbReference>
<keyword evidence="2" id="KW-1185">Reference proteome</keyword>
<dbReference type="EMBL" id="PZJJ01000002">
    <property type="protein sequence ID" value="PTL40206.1"/>
    <property type="molecule type" value="Genomic_DNA"/>
</dbReference>
<dbReference type="AlphaFoldDB" id="A0A2T4U9X5"/>
<comment type="caution">
    <text evidence="1">The sequence shown here is derived from an EMBL/GenBank/DDBJ whole genome shotgun (WGS) entry which is preliminary data.</text>
</comment>
<name>A0A2T4U9X5_9BACI</name>
<evidence type="ECO:0000313" key="2">
    <source>
        <dbReference type="Proteomes" id="UP000240509"/>
    </source>
</evidence>
<organism evidence="1 2">
    <name type="scientific">Alkalicoccus saliphilus</name>
    <dbReference type="NCBI Taxonomy" id="200989"/>
    <lineage>
        <taxon>Bacteria</taxon>
        <taxon>Bacillati</taxon>
        <taxon>Bacillota</taxon>
        <taxon>Bacilli</taxon>
        <taxon>Bacillales</taxon>
        <taxon>Bacillaceae</taxon>
        <taxon>Alkalicoccus</taxon>
    </lineage>
</organism>
<accession>A0A2T4U9X5</accession>
<proteinExistence type="predicted"/>
<protein>
    <submittedName>
        <fullName evidence="1">Uncharacterized protein</fullName>
    </submittedName>
</protein>
<sequence>MEERAESTRFFRRENFFLFSCWSCSRRGEIGRAEDPFGRKKLAEAGPLSLPVNRKQNLFNLIDRKFLKQPASSKQFHTENYVIV</sequence>
<evidence type="ECO:0000313" key="1">
    <source>
        <dbReference type="EMBL" id="PTL40206.1"/>
    </source>
</evidence>